<dbReference type="InterPro" id="IPR003594">
    <property type="entry name" value="HATPase_dom"/>
</dbReference>
<dbReference type="NCBIfam" id="TIGR00229">
    <property type="entry name" value="sensory_box"/>
    <property type="match status" value="1"/>
</dbReference>
<evidence type="ECO:0000259" key="7">
    <source>
        <dbReference type="PROSITE" id="PS50112"/>
    </source>
</evidence>
<dbReference type="EC" id="2.7.13.3" evidence="2"/>
<dbReference type="SUPFAM" id="SSF55785">
    <property type="entry name" value="PYP-like sensor domain (PAS domain)"/>
    <property type="match status" value="2"/>
</dbReference>
<dbReference type="Pfam" id="PF08447">
    <property type="entry name" value="PAS_3"/>
    <property type="match status" value="1"/>
</dbReference>
<dbReference type="InterPro" id="IPR035965">
    <property type="entry name" value="PAS-like_dom_sf"/>
</dbReference>
<dbReference type="SUPFAM" id="SSF55874">
    <property type="entry name" value="ATPase domain of HSP90 chaperone/DNA topoisomerase II/histidine kinase"/>
    <property type="match status" value="1"/>
</dbReference>
<dbReference type="InterPro" id="IPR036097">
    <property type="entry name" value="HisK_dim/P_sf"/>
</dbReference>
<dbReference type="PRINTS" id="PR00344">
    <property type="entry name" value="BCTRLSENSOR"/>
</dbReference>
<dbReference type="PANTHER" id="PTHR43304:SF1">
    <property type="entry name" value="PAC DOMAIN-CONTAINING PROTEIN"/>
    <property type="match status" value="1"/>
</dbReference>
<keyword evidence="10" id="KW-1185">Reference proteome</keyword>
<dbReference type="InterPro" id="IPR013655">
    <property type="entry name" value="PAS_fold_3"/>
</dbReference>
<dbReference type="Gene3D" id="3.30.450.20">
    <property type="entry name" value="PAS domain"/>
    <property type="match status" value="2"/>
</dbReference>
<dbReference type="InterPro" id="IPR001610">
    <property type="entry name" value="PAC"/>
</dbReference>
<dbReference type="STRING" id="643867.Ftrac_3554"/>
<dbReference type="SMART" id="SM00387">
    <property type="entry name" value="HATPase_c"/>
    <property type="match status" value="1"/>
</dbReference>
<dbReference type="EMBL" id="CP002349">
    <property type="protein sequence ID" value="ADR23524.1"/>
    <property type="molecule type" value="Genomic_DNA"/>
</dbReference>
<comment type="catalytic activity">
    <reaction evidence="1">
        <text>ATP + protein L-histidine = ADP + protein N-phospho-L-histidine.</text>
        <dbReference type="EC" id="2.7.13.3"/>
    </reaction>
</comment>
<dbReference type="InterPro" id="IPR052162">
    <property type="entry name" value="Sensor_kinase/Photoreceptor"/>
</dbReference>
<name>E4TNZ0_MARTH</name>
<dbReference type="Gene3D" id="1.10.287.130">
    <property type="match status" value="1"/>
</dbReference>
<evidence type="ECO:0000313" key="10">
    <source>
        <dbReference type="Proteomes" id="UP000008720"/>
    </source>
</evidence>
<dbReference type="RefSeq" id="WP_013455666.1">
    <property type="nucleotide sequence ID" value="NC_014759.1"/>
</dbReference>
<reference evidence="9 10" key="1">
    <citation type="journal article" date="2011" name="Stand. Genomic Sci.">
        <title>Complete genome sequence of Marivirga tractuosa type strain (H-43).</title>
        <authorList>
            <person name="Pagani I."/>
            <person name="Chertkov O."/>
            <person name="Lapidus A."/>
            <person name="Lucas S."/>
            <person name="Del Rio T.G."/>
            <person name="Tice H."/>
            <person name="Copeland A."/>
            <person name="Cheng J.F."/>
            <person name="Nolan M."/>
            <person name="Saunders E."/>
            <person name="Pitluck S."/>
            <person name="Held B."/>
            <person name="Goodwin L."/>
            <person name="Liolios K."/>
            <person name="Ovchinikova G."/>
            <person name="Ivanova N."/>
            <person name="Mavromatis K."/>
            <person name="Pati A."/>
            <person name="Chen A."/>
            <person name="Palaniappan K."/>
            <person name="Land M."/>
            <person name="Hauser L."/>
            <person name="Jeffries C.D."/>
            <person name="Detter J.C."/>
            <person name="Han C."/>
            <person name="Tapia R."/>
            <person name="Ngatchou-Djao O.D."/>
            <person name="Rohde M."/>
            <person name="Goker M."/>
            <person name="Spring S."/>
            <person name="Sikorski J."/>
            <person name="Woyke T."/>
            <person name="Bristow J."/>
            <person name="Eisen J.A."/>
            <person name="Markowitz V."/>
            <person name="Hugenholtz P."/>
            <person name="Klenk H.P."/>
            <person name="Kyrpides N.C."/>
        </authorList>
    </citation>
    <scope>NUCLEOTIDE SEQUENCE [LARGE SCALE GENOMIC DNA]</scope>
    <source>
        <strain evidence="10">ATCC 23168 / DSM 4126 / NBRC 15989 / NCIMB 1408 / VKM B-1430 / H-43</strain>
    </source>
</reference>
<dbReference type="OrthoDB" id="1522284at2"/>
<dbReference type="InterPro" id="IPR003661">
    <property type="entry name" value="HisK_dim/P_dom"/>
</dbReference>
<feature type="domain" description="PAS" evidence="7">
    <location>
        <begin position="52"/>
        <end position="99"/>
    </location>
</feature>
<dbReference type="KEGG" id="mtt:Ftrac_3554"/>
<evidence type="ECO:0000313" key="9">
    <source>
        <dbReference type="EMBL" id="ADR23524.1"/>
    </source>
</evidence>
<feature type="domain" description="PAC" evidence="8">
    <location>
        <begin position="103"/>
        <end position="155"/>
    </location>
</feature>
<keyword evidence="5 9" id="KW-0418">Kinase</keyword>
<dbReference type="CDD" id="cd00130">
    <property type="entry name" value="PAS"/>
    <property type="match status" value="1"/>
</dbReference>
<dbReference type="AlphaFoldDB" id="E4TNZ0"/>
<keyword evidence="4" id="KW-0808">Transferase</keyword>
<gene>
    <name evidence="9" type="ordered locus">Ftrac_3554</name>
</gene>
<feature type="domain" description="PAC" evidence="8">
    <location>
        <begin position="227"/>
        <end position="277"/>
    </location>
</feature>
<organism evidence="9 10">
    <name type="scientific">Marivirga tractuosa (strain ATCC 23168 / DSM 4126 / NBRC 15989 / NCIMB 1408 / VKM B-1430 / H-43)</name>
    <name type="common">Microscilla tractuosa</name>
    <name type="synonym">Flexibacter tractuosus</name>
    <dbReference type="NCBI Taxonomy" id="643867"/>
    <lineage>
        <taxon>Bacteria</taxon>
        <taxon>Pseudomonadati</taxon>
        <taxon>Bacteroidota</taxon>
        <taxon>Cytophagia</taxon>
        <taxon>Cytophagales</taxon>
        <taxon>Marivirgaceae</taxon>
        <taxon>Marivirga</taxon>
    </lineage>
</organism>
<dbReference type="eggNOG" id="COG4251">
    <property type="taxonomic scope" value="Bacteria"/>
</dbReference>
<dbReference type="Proteomes" id="UP000008720">
    <property type="component" value="Chromosome"/>
</dbReference>
<dbReference type="InterPro" id="IPR004358">
    <property type="entry name" value="Sig_transdc_His_kin-like_C"/>
</dbReference>
<dbReference type="InterPro" id="IPR000014">
    <property type="entry name" value="PAS"/>
</dbReference>
<dbReference type="SUPFAM" id="SSF47384">
    <property type="entry name" value="Homodimeric domain of signal transducing histidine kinase"/>
    <property type="match status" value="1"/>
</dbReference>
<dbReference type="Pfam" id="PF00512">
    <property type="entry name" value="HisKA"/>
    <property type="match status" value="1"/>
</dbReference>
<dbReference type="CDD" id="cd00075">
    <property type="entry name" value="HATPase"/>
    <property type="match status" value="1"/>
</dbReference>
<evidence type="ECO:0000256" key="2">
    <source>
        <dbReference type="ARBA" id="ARBA00012438"/>
    </source>
</evidence>
<dbReference type="InterPro" id="IPR005467">
    <property type="entry name" value="His_kinase_dom"/>
</dbReference>
<feature type="domain" description="Histidine kinase" evidence="6">
    <location>
        <begin position="288"/>
        <end position="504"/>
    </location>
</feature>
<proteinExistence type="predicted"/>
<dbReference type="PROSITE" id="PS50109">
    <property type="entry name" value="HIS_KIN"/>
    <property type="match status" value="1"/>
</dbReference>
<dbReference type="SMART" id="SM00086">
    <property type="entry name" value="PAC"/>
    <property type="match status" value="2"/>
</dbReference>
<dbReference type="Pfam" id="PF02518">
    <property type="entry name" value="HATPase_c"/>
    <property type="match status" value="1"/>
</dbReference>
<dbReference type="eggNOG" id="COG2202">
    <property type="taxonomic scope" value="Bacteria"/>
</dbReference>
<dbReference type="PROSITE" id="PS50113">
    <property type="entry name" value="PAC"/>
    <property type="match status" value="2"/>
</dbReference>
<dbReference type="SMART" id="SM00388">
    <property type="entry name" value="HisKA"/>
    <property type="match status" value="1"/>
</dbReference>
<sequence>MNISKENISLEKENLQLKNELAGVKKKLAQYQYAAAGANEGLWDRNLITGEVFISPPWITMLGFQKDDSIEKSQLWENLLHPEDKENAVNSLEEFISGKRQEYNIQFRLKHQKGHYIWVQSTAQLTLDKDGQPIRVSGSHRDITEKKRSEEIIKTSEQKYKHFFQNSLIGIMRVRKSDLEVTEINQKGLNILALSEKKRHMKMTDPFKDKEDVNKFLEQLTDRESIEEFEAKFERWDESETWVSISALEIESEETAYYDIIFRDISEFKENLVELQRLNFELDNFVYHASHDIRSPLRSLMGLIDILKTETRTGEIRKIIEMITGSINRLDKFVVDLLAMSRDNRLEEPDTVPINFMVEVNNSITNFHHVYTTKNLEIRTKIIQWYPFYSDLTKIRIILNNLISNSIKYRKVLENEKEFSYINITIETSEKEAEIIIEDNGEGIPKDKLQKIFDMFYRASENSEGSGLGMYIVKNVIKKLNAKIDVDSKEGVGTKFTIKVPNSFKLENSK</sequence>
<dbReference type="Gene3D" id="3.30.565.10">
    <property type="entry name" value="Histidine kinase-like ATPase, C-terminal domain"/>
    <property type="match status" value="1"/>
</dbReference>
<evidence type="ECO:0000259" key="8">
    <source>
        <dbReference type="PROSITE" id="PS50113"/>
    </source>
</evidence>
<accession>E4TNZ0</accession>
<evidence type="ECO:0000259" key="6">
    <source>
        <dbReference type="PROSITE" id="PS50109"/>
    </source>
</evidence>
<evidence type="ECO:0000256" key="1">
    <source>
        <dbReference type="ARBA" id="ARBA00000085"/>
    </source>
</evidence>
<dbReference type="Pfam" id="PF13426">
    <property type="entry name" value="PAS_9"/>
    <property type="match status" value="1"/>
</dbReference>
<dbReference type="InterPro" id="IPR000700">
    <property type="entry name" value="PAS-assoc_C"/>
</dbReference>
<dbReference type="SMART" id="SM00091">
    <property type="entry name" value="PAS"/>
    <property type="match status" value="2"/>
</dbReference>
<evidence type="ECO:0000256" key="4">
    <source>
        <dbReference type="ARBA" id="ARBA00022679"/>
    </source>
</evidence>
<dbReference type="HOGENOM" id="CLU_534006_0_0_10"/>
<dbReference type="PROSITE" id="PS50112">
    <property type="entry name" value="PAS"/>
    <property type="match status" value="1"/>
</dbReference>
<dbReference type="InterPro" id="IPR036890">
    <property type="entry name" value="HATPase_C_sf"/>
</dbReference>
<dbReference type="CDD" id="cd00082">
    <property type="entry name" value="HisKA"/>
    <property type="match status" value="1"/>
</dbReference>
<protein>
    <recommendedName>
        <fullName evidence="2">histidine kinase</fullName>
        <ecNumber evidence="2">2.7.13.3</ecNumber>
    </recommendedName>
</protein>
<evidence type="ECO:0000256" key="3">
    <source>
        <dbReference type="ARBA" id="ARBA00022553"/>
    </source>
</evidence>
<evidence type="ECO:0000256" key="5">
    <source>
        <dbReference type="ARBA" id="ARBA00022777"/>
    </source>
</evidence>
<dbReference type="PANTHER" id="PTHR43304">
    <property type="entry name" value="PHYTOCHROME-LIKE PROTEIN CPH1"/>
    <property type="match status" value="1"/>
</dbReference>
<keyword evidence="3" id="KW-0597">Phosphoprotein</keyword>
<dbReference type="GO" id="GO:0000155">
    <property type="term" value="F:phosphorelay sensor kinase activity"/>
    <property type="evidence" value="ECO:0007669"/>
    <property type="project" value="InterPro"/>
</dbReference>